<accession>A0A835JBI4</accession>
<dbReference type="PANTHER" id="PTHR34371:SF6">
    <property type="entry name" value="MEMBRANE-ASSOCIATED KINASE REGULATOR 6"/>
    <property type="match status" value="1"/>
</dbReference>
<organism evidence="2 3">
    <name type="scientific">Salix dunnii</name>
    <dbReference type="NCBI Taxonomy" id="1413687"/>
    <lineage>
        <taxon>Eukaryota</taxon>
        <taxon>Viridiplantae</taxon>
        <taxon>Streptophyta</taxon>
        <taxon>Embryophyta</taxon>
        <taxon>Tracheophyta</taxon>
        <taxon>Spermatophyta</taxon>
        <taxon>Magnoliopsida</taxon>
        <taxon>eudicotyledons</taxon>
        <taxon>Gunneridae</taxon>
        <taxon>Pentapetalae</taxon>
        <taxon>rosids</taxon>
        <taxon>fabids</taxon>
        <taxon>Malpighiales</taxon>
        <taxon>Salicaceae</taxon>
        <taxon>Saliceae</taxon>
        <taxon>Salix</taxon>
    </lineage>
</organism>
<dbReference type="PANTHER" id="PTHR34371">
    <property type="entry name" value="OS01G0551000 PROTEIN"/>
    <property type="match status" value="1"/>
</dbReference>
<dbReference type="InterPro" id="IPR007789">
    <property type="entry name" value="DUF688"/>
</dbReference>
<reference evidence="2 3" key="1">
    <citation type="submission" date="2020-10" db="EMBL/GenBank/DDBJ databases">
        <title>Plant Genome Project.</title>
        <authorList>
            <person name="Zhang R.-G."/>
        </authorList>
    </citation>
    <scope>NUCLEOTIDE SEQUENCE [LARGE SCALE GENOMIC DNA]</scope>
    <source>
        <strain evidence="2">FAFU-HL-1</strain>
        <tissue evidence="2">Leaf</tissue>
    </source>
</reference>
<dbReference type="Proteomes" id="UP000657918">
    <property type="component" value="Unassembled WGS sequence"/>
</dbReference>
<dbReference type="AlphaFoldDB" id="A0A835JBI4"/>
<sequence length="316" mass="34554">MNSRKPLVSSGKKDLAGLLMLDHFPSGSATIFMDGHSSCLSSYLPCSKQPQGDPHKPPSEFTSLIRISTIMVWTLDGSTSMQMRANLPLSTSNVASSIFSRYVTVIPRYCMMGSDDQLGYDPSPTPKLSLFSFSSKLHESPAGMLTPPIHTLASVPFKWEEAPGKPRPSCITDQSKPKFARCLELPPRLLNEVKVSNLPSPSTVLDGPYVSRSLSLGKGSSWNSSENLGGGKVSSKDRVLFGSSRRGGFWKNNKEFADPSPGDSGASHGGEAKVKITRIRRRSSFLGLSHSRSHFWTDIYESFKHAVPWTRSQVTT</sequence>
<evidence type="ECO:0000313" key="3">
    <source>
        <dbReference type="Proteomes" id="UP000657918"/>
    </source>
</evidence>
<dbReference type="Pfam" id="PF05097">
    <property type="entry name" value="DUF688"/>
    <property type="match status" value="1"/>
</dbReference>
<evidence type="ECO:0000256" key="1">
    <source>
        <dbReference type="SAM" id="MobiDB-lite"/>
    </source>
</evidence>
<comment type="caution">
    <text evidence="2">The sequence shown here is derived from an EMBL/GenBank/DDBJ whole genome shotgun (WGS) entry which is preliminary data.</text>
</comment>
<gene>
    <name evidence="2" type="ORF">SADUNF_Sadunf15G0010600</name>
</gene>
<evidence type="ECO:0000313" key="2">
    <source>
        <dbReference type="EMBL" id="KAF9667320.1"/>
    </source>
</evidence>
<proteinExistence type="predicted"/>
<feature type="region of interest" description="Disordered" evidence="1">
    <location>
        <begin position="252"/>
        <end position="272"/>
    </location>
</feature>
<keyword evidence="3" id="KW-1185">Reference proteome</keyword>
<dbReference type="OrthoDB" id="1934555at2759"/>
<protein>
    <submittedName>
        <fullName evidence="2">Uncharacterized protein</fullName>
    </submittedName>
</protein>
<name>A0A835JBI4_9ROSI</name>
<dbReference type="EMBL" id="JADGMS010000015">
    <property type="protein sequence ID" value="KAF9667320.1"/>
    <property type="molecule type" value="Genomic_DNA"/>
</dbReference>